<evidence type="ECO:0000259" key="1">
    <source>
        <dbReference type="Pfam" id="PF01370"/>
    </source>
</evidence>
<reference evidence="2 3" key="1">
    <citation type="submission" date="2019-11" db="EMBL/GenBank/DDBJ databases">
        <authorList>
            <person name="Holert J."/>
        </authorList>
    </citation>
    <scope>NUCLEOTIDE SEQUENCE [LARGE SCALE GENOMIC DNA]</scope>
    <source>
        <strain evidence="2">SB11_3</strain>
    </source>
</reference>
<accession>A0A5S9MY71</accession>
<dbReference type="GO" id="GO:0004029">
    <property type="term" value="F:aldehyde dehydrogenase (NAD+) activity"/>
    <property type="evidence" value="ECO:0007669"/>
    <property type="project" value="TreeGrafter"/>
</dbReference>
<dbReference type="Gene3D" id="3.40.50.720">
    <property type="entry name" value="NAD(P)-binding Rossmann-like Domain"/>
    <property type="match status" value="1"/>
</dbReference>
<dbReference type="EC" id="1.1.1.394" evidence="2"/>
<evidence type="ECO:0000313" key="3">
    <source>
        <dbReference type="Proteomes" id="UP000441399"/>
    </source>
</evidence>
<dbReference type="Proteomes" id="UP000441399">
    <property type="component" value="Unassembled WGS sequence"/>
</dbReference>
<name>A0A5S9MY71_9GAMM</name>
<dbReference type="InterPro" id="IPR036291">
    <property type="entry name" value="NAD(P)-bd_dom_sf"/>
</dbReference>
<proteinExistence type="predicted"/>
<dbReference type="InterPro" id="IPR051783">
    <property type="entry name" value="NAD(P)-dependent_oxidoreduct"/>
</dbReference>
<dbReference type="GO" id="GO:0005737">
    <property type="term" value="C:cytoplasm"/>
    <property type="evidence" value="ECO:0007669"/>
    <property type="project" value="TreeGrafter"/>
</dbReference>
<dbReference type="Pfam" id="PF01370">
    <property type="entry name" value="Epimerase"/>
    <property type="match status" value="1"/>
</dbReference>
<dbReference type="InterPro" id="IPR001509">
    <property type="entry name" value="Epimerase_deHydtase"/>
</dbReference>
<gene>
    <name evidence="2" type="primary">auaH_1</name>
    <name evidence="2" type="ORF">OPDIPICF_00411</name>
</gene>
<keyword evidence="2" id="KW-0560">Oxidoreductase</keyword>
<sequence length="317" mass="35226">MLVIFGASGYIGGHVAEQAANSGLQVICPLRRMGDHAWLRHANIEIQPVDYTDEASLLALLAQATVVINCIADTRLHISVAERNRTDVTLTTRLFRISQEAGVSRFMQLSTVMAYGFSRPPTAIDEQYPTTPTHGYNQTAIDREQSLQAAWKPDSTELVMLRPANAIGPRDTDFIPPFVQSHRLRVFPVMGFQDWQFSCIDVRDIGRAMVHLANGIDKTPAIYLVKGFDICWSEFHEALDRQLGSKSWVVPSPVIMMKAIAALLEAVVPYGRELPLTRFSVDVISHHTLFDDSKIRASGFDPKYALADSLSDTLGDK</sequence>
<dbReference type="AlphaFoldDB" id="A0A5S9MY71"/>
<feature type="domain" description="NAD-dependent epimerase/dehydratase" evidence="1">
    <location>
        <begin position="3"/>
        <end position="218"/>
    </location>
</feature>
<dbReference type="SUPFAM" id="SSF51735">
    <property type="entry name" value="NAD(P)-binding Rossmann-fold domains"/>
    <property type="match status" value="1"/>
</dbReference>
<dbReference type="OrthoDB" id="9795415at2"/>
<keyword evidence="3" id="KW-1185">Reference proteome</keyword>
<dbReference type="PANTHER" id="PTHR48079">
    <property type="entry name" value="PROTEIN YEEZ"/>
    <property type="match status" value="1"/>
</dbReference>
<evidence type="ECO:0000313" key="2">
    <source>
        <dbReference type="EMBL" id="CAA0082414.1"/>
    </source>
</evidence>
<organism evidence="2 3">
    <name type="scientific">BD1-7 clade bacterium</name>
    <dbReference type="NCBI Taxonomy" id="2029982"/>
    <lineage>
        <taxon>Bacteria</taxon>
        <taxon>Pseudomonadati</taxon>
        <taxon>Pseudomonadota</taxon>
        <taxon>Gammaproteobacteria</taxon>
        <taxon>Cellvibrionales</taxon>
        <taxon>Spongiibacteraceae</taxon>
        <taxon>BD1-7 clade</taxon>
    </lineage>
</organism>
<dbReference type="EMBL" id="CACSIO010000001">
    <property type="protein sequence ID" value="CAA0082414.1"/>
    <property type="molecule type" value="Genomic_DNA"/>
</dbReference>
<protein>
    <submittedName>
        <fullName evidence="2">Aurachin B dehydrogenase</fullName>
        <ecNumber evidence="2">1.1.1.394</ecNumber>
    </submittedName>
</protein>
<dbReference type="PANTHER" id="PTHR48079:SF6">
    <property type="entry name" value="NAD(P)-BINDING DOMAIN-CONTAINING PROTEIN-RELATED"/>
    <property type="match status" value="1"/>
</dbReference>